<dbReference type="EMBL" id="PFNG01000256">
    <property type="protein sequence ID" value="PIZ35060.1"/>
    <property type="molecule type" value="Genomic_DNA"/>
</dbReference>
<dbReference type="PROSITE" id="PS51831">
    <property type="entry name" value="HD"/>
    <property type="match status" value="1"/>
</dbReference>
<keyword evidence="1" id="KW-1133">Transmembrane helix</keyword>
<gene>
    <name evidence="4" type="ORF">COY37_11105</name>
</gene>
<dbReference type="NCBIfam" id="TIGR00277">
    <property type="entry name" value="HDIG"/>
    <property type="match status" value="1"/>
</dbReference>
<proteinExistence type="predicted"/>
<organism evidence="4 5">
    <name type="scientific">Candidatus Aquicultor secundus</name>
    <dbReference type="NCBI Taxonomy" id="1973895"/>
    <lineage>
        <taxon>Bacteria</taxon>
        <taxon>Bacillati</taxon>
        <taxon>Actinomycetota</taxon>
        <taxon>Candidatus Aquicultoria</taxon>
        <taxon>Candidatus Aquicultorales</taxon>
        <taxon>Candidatus Aquicultoraceae</taxon>
        <taxon>Candidatus Aquicultor</taxon>
    </lineage>
</organism>
<evidence type="ECO:0000313" key="4">
    <source>
        <dbReference type="EMBL" id="PIZ35060.1"/>
    </source>
</evidence>
<evidence type="ECO:0000259" key="2">
    <source>
        <dbReference type="PROSITE" id="PS51831"/>
    </source>
</evidence>
<dbReference type="AlphaFoldDB" id="A0A2M7T541"/>
<accession>A0A2M7T541</accession>
<dbReference type="Gene3D" id="1.10.3210.10">
    <property type="entry name" value="Hypothetical protein af1432"/>
    <property type="match status" value="1"/>
</dbReference>
<feature type="transmembrane region" description="Helical" evidence="1">
    <location>
        <begin position="67"/>
        <end position="90"/>
    </location>
</feature>
<keyword evidence="1" id="KW-0812">Transmembrane</keyword>
<comment type="caution">
    <text evidence="4">The sequence shown here is derived from an EMBL/GenBank/DDBJ whole genome shotgun (WGS) entry which is preliminary data.</text>
</comment>
<protein>
    <submittedName>
        <fullName evidence="4">Uncharacterized protein</fullName>
    </submittedName>
</protein>
<feature type="transmembrane region" description="Helical" evidence="1">
    <location>
        <begin position="204"/>
        <end position="224"/>
    </location>
</feature>
<dbReference type="InterPro" id="IPR052020">
    <property type="entry name" value="Cyclic_di-GMP/3'3'-cGAMP_PDE"/>
</dbReference>
<dbReference type="SUPFAM" id="SSF109604">
    <property type="entry name" value="HD-domain/PDEase-like"/>
    <property type="match status" value="1"/>
</dbReference>
<dbReference type="Proteomes" id="UP000230956">
    <property type="component" value="Unassembled WGS sequence"/>
</dbReference>
<feature type="domain" description="HD" evidence="2">
    <location>
        <begin position="248"/>
        <end position="364"/>
    </location>
</feature>
<sequence length="414" mass="45858">MQSKIRRKVILLHTIVILLGLGIFAYSLPGFPAVSLAVIGLFAAAVTSSRLLDIQLPQGGRLNIDTAVILASILLFPLPDTLVITILGMFASMLIRQVKLKFAATLYPLSLKIITVFISTNIFYALGGKPGKIEPLLGIISLLLLCGVYSVIDLGFDQLTIAVNRGTRYMRGLVSSVRFLGPIYLSLSSLGILLSIMYKGMGYWGMLLFFLPLMVTRISFKSFLDIRKIYRKTIEALSNAIEAQNSNRSGHGKRVANYSVDIAKEIGVRGRELELIGYAALLHDIGMLGVDEDSLDHLLEQVSAQSGEAPHALIGAEVVEQVDFLRDAADMVRTHHYPIDRLKRPDDIPLGARIINVASRFDKLTKTDMLDERLTAYQAVSRIKKEQGMRFDPKVVRALITTLRKQGKLMEYVK</sequence>
<reference evidence="5" key="1">
    <citation type="submission" date="2017-09" db="EMBL/GenBank/DDBJ databases">
        <title>Depth-based differentiation of microbial function through sediment-hosted aquifers and enrichment of novel symbionts in the deep terrestrial subsurface.</title>
        <authorList>
            <person name="Probst A.J."/>
            <person name="Ladd B."/>
            <person name="Jarett J.K."/>
            <person name="Geller-Mcgrath D.E."/>
            <person name="Sieber C.M.K."/>
            <person name="Emerson J.B."/>
            <person name="Anantharaman K."/>
            <person name="Thomas B.C."/>
            <person name="Malmstrom R."/>
            <person name="Stieglmeier M."/>
            <person name="Klingl A."/>
            <person name="Woyke T."/>
            <person name="Ryan C.M."/>
            <person name="Banfield J.F."/>
        </authorList>
    </citation>
    <scope>NUCLEOTIDE SEQUENCE [LARGE SCALE GENOMIC DNA]</scope>
</reference>
<feature type="transmembrane region" description="Helical" evidence="1">
    <location>
        <begin position="136"/>
        <end position="156"/>
    </location>
</feature>
<dbReference type="InterPro" id="IPR003607">
    <property type="entry name" value="HD/PDEase_dom"/>
</dbReference>
<feature type="transmembrane region" description="Helical" evidence="1">
    <location>
        <begin position="177"/>
        <end position="198"/>
    </location>
</feature>
<dbReference type="InterPro" id="IPR037522">
    <property type="entry name" value="HD_GYP_dom"/>
</dbReference>
<dbReference type="Pfam" id="PF13487">
    <property type="entry name" value="HD_5"/>
    <property type="match status" value="1"/>
</dbReference>
<dbReference type="PROSITE" id="PS51832">
    <property type="entry name" value="HD_GYP"/>
    <property type="match status" value="1"/>
</dbReference>
<dbReference type="InterPro" id="IPR006674">
    <property type="entry name" value="HD_domain"/>
</dbReference>
<evidence type="ECO:0000259" key="3">
    <source>
        <dbReference type="PROSITE" id="PS51832"/>
    </source>
</evidence>
<dbReference type="RefSeq" id="WP_286677534.1">
    <property type="nucleotide sequence ID" value="NZ_MNXI01000013.1"/>
</dbReference>
<keyword evidence="1" id="KW-0472">Membrane</keyword>
<dbReference type="InterPro" id="IPR006675">
    <property type="entry name" value="HDIG_dom"/>
</dbReference>
<feature type="domain" description="HD-GYP" evidence="3">
    <location>
        <begin position="226"/>
        <end position="414"/>
    </location>
</feature>
<dbReference type="PANTHER" id="PTHR45228:SF4">
    <property type="entry name" value="LIPOPROTEIN"/>
    <property type="match status" value="1"/>
</dbReference>
<name>A0A2M7T541_9ACTN</name>
<dbReference type="CDD" id="cd00077">
    <property type="entry name" value="HDc"/>
    <property type="match status" value="1"/>
</dbReference>
<dbReference type="PANTHER" id="PTHR45228">
    <property type="entry name" value="CYCLIC DI-GMP PHOSPHODIESTERASE TM_0186-RELATED"/>
    <property type="match status" value="1"/>
</dbReference>
<feature type="transmembrane region" description="Helical" evidence="1">
    <location>
        <begin position="102"/>
        <end position="124"/>
    </location>
</feature>
<evidence type="ECO:0000256" key="1">
    <source>
        <dbReference type="SAM" id="Phobius"/>
    </source>
</evidence>
<evidence type="ECO:0000313" key="5">
    <source>
        <dbReference type="Proteomes" id="UP000230956"/>
    </source>
</evidence>